<evidence type="ECO:0000256" key="1">
    <source>
        <dbReference type="SAM" id="Phobius"/>
    </source>
</evidence>
<accession>A0A2B0MZM3</accession>
<sequence>MDLLGGRKSGSHLKKLGWLHFYFLILIVFSFLVRIYLASNLSGFLGDQGLFVNWMETVGKYGLADVYAYGYGVNYPPFFLGILGIYGELLAAFNLQAVAGDVLVRLPPILFDMVAIIILVICSKKITNPFIRAILVTILALNPAVLLDGPIWGQIDMLHAILMVCSILLLISNPLVSGAIFAIALLAKFQSIVIAPVFAIYFLRVMWEKKEFKQLFKYIIGFCVPLLIFGVYFAVHGTFYTMLQQGYLSAVGTFPRVTLNAMNIWYYIIGTAPSVNDSIIILPHLSLKRVGLLLLAVAVFLAWLYVFFNRKCNTVVLLKASTFICFAFYMLPTQMHERYSFPTLIFVIFVLLYDMKWTGITLGLTFAISLNLIYVLYSRENNMAMFIATLNCFVFYSMGKALLKDYSDDIKSLALKYNKE</sequence>
<reference evidence="2 3" key="1">
    <citation type="submission" date="2017-09" db="EMBL/GenBank/DDBJ databases">
        <title>Large-scale bioinformatics analysis of Bacillus genomes uncovers conserved roles of natural products in bacterial physiology.</title>
        <authorList>
            <consortium name="Agbiome Team Llc"/>
            <person name="Bleich R.M."/>
            <person name="Grubbs K.J."/>
            <person name="Santa Maria K.C."/>
            <person name="Allen S.E."/>
            <person name="Farag S."/>
            <person name="Shank E.A."/>
            <person name="Bowers A."/>
        </authorList>
    </citation>
    <scope>NUCLEOTIDE SEQUENCE [LARGE SCALE GENOMIC DNA]</scope>
    <source>
        <strain evidence="2 3">AFS083043</strain>
    </source>
</reference>
<name>A0A2B0MZM3_BACCE</name>
<feature type="transmembrane region" description="Helical" evidence="1">
    <location>
        <begin position="344"/>
        <end position="377"/>
    </location>
</feature>
<feature type="transmembrane region" description="Helical" evidence="1">
    <location>
        <begin position="215"/>
        <end position="235"/>
    </location>
</feature>
<evidence type="ECO:0000313" key="2">
    <source>
        <dbReference type="EMBL" id="PFK46296.1"/>
    </source>
</evidence>
<protein>
    <recommendedName>
        <fullName evidence="4">DUF2029 domain-containing protein</fullName>
    </recommendedName>
</protein>
<keyword evidence="1" id="KW-0472">Membrane</keyword>
<feature type="transmembrane region" description="Helical" evidence="1">
    <location>
        <begin position="75"/>
        <end position="95"/>
    </location>
</feature>
<proteinExistence type="predicted"/>
<comment type="caution">
    <text evidence="2">The sequence shown here is derived from an EMBL/GenBank/DDBJ whole genome shotgun (WGS) entry which is preliminary data.</text>
</comment>
<evidence type="ECO:0008006" key="4">
    <source>
        <dbReference type="Google" id="ProtNLM"/>
    </source>
</evidence>
<feature type="transmembrane region" description="Helical" evidence="1">
    <location>
        <begin position="16"/>
        <end position="37"/>
    </location>
</feature>
<feature type="transmembrane region" description="Helical" evidence="1">
    <location>
        <begin position="178"/>
        <end position="203"/>
    </location>
</feature>
<feature type="transmembrane region" description="Helical" evidence="1">
    <location>
        <begin position="129"/>
        <end position="147"/>
    </location>
</feature>
<evidence type="ECO:0000313" key="3">
    <source>
        <dbReference type="Proteomes" id="UP000242656"/>
    </source>
</evidence>
<dbReference type="RefSeq" id="WP_098489920.1">
    <property type="nucleotide sequence ID" value="NZ_NUWN01000019.1"/>
</dbReference>
<gene>
    <name evidence="2" type="ORF">COI93_05030</name>
</gene>
<dbReference type="EMBL" id="NUWN01000019">
    <property type="protein sequence ID" value="PFK46296.1"/>
    <property type="molecule type" value="Genomic_DNA"/>
</dbReference>
<dbReference type="Proteomes" id="UP000242656">
    <property type="component" value="Unassembled WGS sequence"/>
</dbReference>
<dbReference type="AlphaFoldDB" id="A0A2B0MZM3"/>
<feature type="transmembrane region" description="Helical" evidence="1">
    <location>
        <begin position="314"/>
        <end position="332"/>
    </location>
</feature>
<keyword evidence="1" id="KW-1133">Transmembrane helix</keyword>
<keyword evidence="1" id="KW-0812">Transmembrane</keyword>
<feature type="transmembrane region" description="Helical" evidence="1">
    <location>
        <begin position="247"/>
        <end position="269"/>
    </location>
</feature>
<organism evidence="2 3">
    <name type="scientific">Bacillus cereus</name>
    <dbReference type="NCBI Taxonomy" id="1396"/>
    <lineage>
        <taxon>Bacteria</taxon>
        <taxon>Bacillati</taxon>
        <taxon>Bacillota</taxon>
        <taxon>Bacilli</taxon>
        <taxon>Bacillales</taxon>
        <taxon>Bacillaceae</taxon>
        <taxon>Bacillus</taxon>
        <taxon>Bacillus cereus group</taxon>
    </lineage>
</organism>
<feature type="transmembrane region" description="Helical" evidence="1">
    <location>
        <begin position="154"/>
        <end position="172"/>
    </location>
</feature>
<feature type="transmembrane region" description="Helical" evidence="1">
    <location>
        <begin position="102"/>
        <end position="123"/>
    </location>
</feature>
<feature type="transmembrane region" description="Helical" evidence="1">
    <location>
        <begin position="290"/>
        <end position="308"/>
    </location>
</feature>